<evidence type="ECO:0000313" key="3">
    <source>
        <dbReference type="Proteomes" id="UP000006821"/>
    </source>
</evidence>
<dbReference type="GO" id="GO:0004668">
    <property type="term" value="F:protein-arginine deiminase activity"/>
    <property type="evidence" value="ECO:0007669"/>
    <property type="project" value="InterPro"/>
</dbReference>
<evidence type="ECO:0000313" key="2">
    <source>
        <dbReference type="EMBL" id="AAU91894.1"/>
    </source>
</evidence>
<name>Q607A0_METCA</name>
<proteinExistence type="predicted"/>
<dbReference type="Pfam" id="PF04371">
    <property type="entry name" value="PAD_porph"/>
    <property type="match status" value="1"/>
</dbReference>
<dbReference type="Proteomes" id="UP000006821">
    <property type="component" value="Chromosome"/>
</dbReference>
<dbReference type="SUPFAM" id="SSF55909">
    <property type="entry name" value="Pentein"/>
    <property type="match status" value="1"/>
</dbReference>
<gene>
    <name evidence="2" type="ordered locus">MCA1861</name>
</gene>
<sequence length="367" mass="40793">MTFTSIRRHRPPIHTLPNQVSPIRFIPEWEKQSAVLIAWPPGHGDFAPWLDQVEQTYAAIAAALSQRETLLIACLDAAHERRIGDILANTGADKNRIVFIRIPYDDIWVRDTAPLSRLHEGRPELLDFRFNGWGGKYECSDDAALAARLVATGIFGRTPRVQVDFVLEGGSVETDGLGTVLTTSRCLLNPNRNPGYSRAEIEDCLARTLGADRILWLDHGQAEGDDTDAHVDTLARFCSEHTIAYTACDDTSDPHHAPLKAMEGQLQDLKQRDGRPYTLVPLPIPKPIRNEQGQRLPATYANFLIVNDAVLVPVYADPADSVAIERLAPCFPDREIVPIHCTPLIRQYGSLHCMSMQFPEAVGVSRP</sequence>
<dbReference type="PANTHER" id="PTHR31377">
    <property type="entry name" value="AGMATINE DEIMINASE-RELATED"/>
    <property type="match status" value="1"/>
</dbReference>
<dbReference type="KEGG" id="mca:MCA1861"/>
<keyword evidence="1" id="KW-0378">Hydrolase</keyword>
<reference evidence="2 3" key="1">
    <citation type="journal article" date="2004" name="PLoS Biol.">
        <title>Genomic insights into methanotrophy: the complete genome sequence of Methylococcus capsulatus (Bath).</title>
        <authorList>
            <person name="Ward N.L."/>
            <person name="Larsen O."/>
            <person name="Sakwa J."/>
            <person name="Bruseth L."/>
            <person name="Khouri H.M."/>
            <person name="Durkin A.S."/>
            <person name="Dimitrov G."/>
            <person name="Jiang L."/>
            <person name="Scanlan D."/>
            <person name="Kang K.H."/>
            <person name="Lewis M.R."/>
            <person name="Nelson K.E."/>
            <person name="Methe B.A."/>
            <person name="Wu M."/>
            <person name="Heidelberg J.F."/>
            <person name="Paulsen I.T."/>
            <person name="Fouts D.E."/>
            <person name="Ravel J."/>
            <person name="Tettelin H."/>
            <person name="Ren Q."/>
            <person name="Read T.D."/>
            <person name="DeBoy R.T."/>
            <person name="Seshadri R."/>
            <person name="Salzberg S.L."/>
            <person name="Jensen H.B."/>
            <person name="Birkeland N.K."/>
            <person name="Nelson W.C."/>
            <person name="Dodson R.J."/>
            <person name="Grindhaug S.H."/>
            <person name="Holt I.E."/>
            <person name="Eidhammer I."/>
            <person name="Jonasen I."/>
            <person name="Vanaken S."/>
            <person name="Utterback T.R."/>
            <person name="Feldblyum T.V."/>
            <person name="Fraser C.M."/>
            <person name="Lillehaug J.R."/>
            <person name="Eisen J.A."/>
        </authorList>
    </citation>
    <scope>NUCLEOTIDE SEQUENCE [LARGE SCALE GENOMIC DNA]</scope>
    <source>
        <strain evidence="3">ATCC 33009 / NCIMB 11132 / Bath</strain>
    </source>
</reference>
<evidence type="ECO:0000256" key="1">
    <source>
        <dbReference type="ARBA" id="ARBA00022801"/>
    </source>
</evidence>
<dbReference type="STRING" id="243233.MCA1861"/>
<dbReference type="RefSeq" id="WP_010961113.1">
    <property type="nucleotide sequence ID" value="NC_002977.6"/>
</dbReference>
<dbReference type="GO" id="GO:0009446">
    <property type="term" value="P:putrescine biosynthetic process"/>
    <property type="evidence" value="ECO:0007669"/>
    <property type="project" value="InterPro"/>
</dbReference>
<protein>
    <recommendedName>
        <fullName evidence="4">Agmatine deiminase</fullName>
    </recommendedName>
</protein>
<dbReference type="PANTHER" id="PTHR31377:SF0">
    <property type="entry name" value="AGMATINE DEIMINASE-RELATED"/>
    <property type="match status" value="1"/>
</dbReference>
<dbReference type="AlphaFoldDB" id="Q607A0"/>
<dbReference type="Gene3D" id="3.75.10.10">
    <property type="entry name" value="L-arginine/glycine Amidinotransferase, Chain A"/>
    <property type="match status" value="1"/>
</dbReference>
<dbReference type="EMBL" id="AE017282">
    <property type="protein sequence ID" value="AAU91894.1"/>
    <property type="molecule type" value="Genomic_DNA"/>
</dbReference>
<dbReference type="GO" id="GO:0047632">
    <property type="term" value="F:agmatine deiminase activity"/>
    <property type="evidence" value="ECO:0007669"/>
    <property type="project" value="TreeGrafter"/>
</dbReference>
<dbReference type="InterPro" id="IPR007466">
    <property type="entry name" value="Peptidyl-Arg-deiminase_porph"/>
</dbReference>
<accession>Q607A0</accession>
<dbReference type="HOGENOM" id="CLU_037682_0_0_6"/>
<dbReference type="GeneID" id="88224106"/>
<organism evidence="2 3">
    <name type="scientific">Methylococcus capsulatus (strain ATCC 33009 / NCIMB 11132 / Bath)</name>
    <dbReference type="NCBI Taxonomy" id="243233"/>
    <lineage>
        <taxon>Bacteria</taxon>
        <taxon>Pseudomonadati</taxon>
        <taxon>Pseudomonadota</taxon>
        <taxon>Gammaproteobacteria</taxon>
        <taxon>Methylococcales</taxon>
        <taxon>Methylococcaceae</taxon>
        <taxon>Methylococcus</taxon>
    </lineage>
</organism>
<evidence type="ECO:0008006" key="4">
    <source>
        <dbReference type="Google" id="ProtNLM"/>
    </source>
</evidence>
<dbReference type="eggNOG" id="COG2957">
    <property type="taxonomic scope" value="Bacteria"/>
</dbReference>